<evidence type="ECO:0000256" key="1">
    <source>
        <dbReference type="SAM" id="Phobius"/>
    </source>
</evidence>
<name>A0A7J6V8F0_THATH</name>
<proteinExistence type="predicted"/>
<keyword evidence="3" id="KW-1185">Reference proteome</keyword>
<keyword evidence="1" id="KW-1133">Transmembrane helix</keyword>
<feature type="non-terminal residue" evidence="2">
    <location>
        <position position="158"/>
    </location>
</feature>
<reference evidence="2 3" key="1">
    <citation type="submission" date="2020-06" db="EMBL/GenBank/DDBJ databases">
        <title>Transcriptomic and genomic resources for Thalictrum thalictroides and T. hernandezii: Facilitating candidate gene discovery in an emerging model plant lineage.</title>
        <authorList>
            <person name="Arias T."/>
            <person name="Riano-Pachon D.M."/>
            <person name="Di Stilio V.S."/>
        </authorList>
    </citation>
    <scope>NUCLEOTIDE SEQUENCE [LARGE SCALE GENOMIC DNA]</scope>
    <source>
        <strain evidence="3">cv. WT478/WT964</strain>
        <tissue evidence="2">Leaves</tissue>
    </source>
</reference>
<comment type="caution">
    <text evidence="2">The sequence shown here is derived from an EMBL/GenBank/DDBJ whole genome shotgun (WGS) entry which is preliminary data.</text>
</comment>
<protein>
    <submittedName>
        <fullName evidence="2">Transmembrane protein</fullName>
    </submittedName>
</protein>
<dbReference type="EMBL" id="JABWDY010036409">
    <property type="protein sequence ID" value="KAF5181243.1"/>
    <property type="molecule type" value="Genomic_DNA"/>
</dbReference>
<feature type="transmembrane region" description="Helical" evidence="1">
    <location>
        <begin position="110"/>
        <end position="130"/>
    </location>
</feature>
<sequence length="158" mass="17119">MSISVTSVVSLSNQSSFEFQTRNSENQKNWRIKASSAAQGVDLKPLEVAITQKDSDAVREALDQLNEIGWAKKWKSQPNVSRRTTFIRELTTLGIKNAENLAIPSVRNDAAFLFTVVGTTGFLGVFAGQLPGDWGFFVPYLLGSISLVVLAIGSVSPG</sequence>
<dbReference type="PANTHER" id="PTHR33471">
    <property type="entry name" value="ATP-DEPENDENT ZINC METALLOPROTEASE-RELATED"/>
    <property type="match status" value="1"/>
</dbReference>
<dbReference type="OrthoDB" id="66620at2759"/>
<evidence type="ECO:0000313" key="3">
    <source>
        <dbReference type="Proteomes" id="UP000554482"/>
    </source>
</evidence>
<gene>
    <name evidence="2" type="ORF">FRX31_029170</name>
</gene>
<dbReference type="PANTHER" id="PTHR33471:SF7">
    <property type="entry name" value="ATP-DEPENDENT ZINC METALLOPROTEASE-RELATED"/>
    <property type="match status" value="1"/>
</dbReference>
<dbReference type="AlphaFoldDB" id="A0A7J6V8F0"/>
<keyword evidence="1 2" id="KW-0812">Transmembrane</keyword>
<dbReference type="Proteomes" id="UP000554482">
    <property type="component" value="Unassembled WGS sequence"/>
</dbReference>
<accession>A0A7J6V8F0</accession>
<evidence type="ECO:0000313" key="2">
    <source>
        <dbReference type="EMBL" id="KAF5181243.1"/>
    </source>
</evidence>
<organism evidence="2 3">
    <name type="scientific">Thalictrum thalictroides</name>
    <name type="common">Rue-anemone</name>
    <name type="synonym">Anemone thalictroides</name>
    <dbReference type="NCBI Taxonomy" id="46969"/>
    <lineage>
        <taxon>Eukaryota</taxon>
        <taxon>Viridiplantae</taxon>
        <taxon>Streptophyta</taxon>
        <taxon>Embryophyta</taxon>
        <taxon>Tracheophyta</taxon>
        <taxon>Spermatophyta</taxon>
        <taxon>Magnoliopsida</taxon>
        <taxon>Ranunculales</taxon>
        <taxon>Ranunculaceae</taxon>
        <taxon>Thalictroideae</taxon>
        <taxon>Thalictrum</taxon>
    </lineage>
</organism>
<feature type="transmembrane region" description="Helical" evidence="1">
    <location>
        <begin position="136"/>
        <end position="155"/>
    </location>
</feature>
<keyword evidence="1" id="KW-0472">Membrane</keyword>